<evidence type="ECO:0000313" key="5">
    <source>
        <dbReference type="EMBL" id="QHB21578.1"/>
    </source>
</evidence>
<dbReference type="PROSITE" id="PS50240">
    <property type="entry name" value="TRYPSIN_DOM"/>
    <property type="match status" value="1"/>
</dbReference>
<dbReference type="AlphaFoldDB" id="A0A6B9L6J2"/>
<keyword evidence="2" id="KW-0720">Serine protease</keyword>
<dbReference type="FunFam" id="2.40.10.10:FF:000068">
    <property type="entry name" value="transmembrane protease serine 2"/>
    <property type="match status" value="1"/>
</dbReference>
<dbReference type="PROSITE" id="PS00134">
    <property type="entry name" value="TRYPSIN_HIS"/>
    <property type="match status" value="1"/>
</dbReference>
<evidence type="ECO:0000256" key="3">
    <source>
        <dbReference type="SAM" id="SignalP"/>
    </source>
</evidence>
<dbReference type="PRINTS" id="PR00722">
    <property type="entry name" value="CHYMOTRYPSIN"/>
</dbReference>
<sequence length="307" mass="34770">MKTLLLSGLFLGLLGLAFLYPLDDVDDDDSDSDSSEHGVVATDRTNNCTCGWANKDDQRIVGGKATKVNEYPMMAGFVYLEKDQVMCGGTIVTPRHIITAAHCTEPYSPYDWGIYIGHHNYEKIKRTVDRDEILLEPEEFFVHEQYDSFTLVYDISIVFMKKPMQFNENVGPACLPKERTPLVGERVKVLGWGLTKYKGAISEVLLKVNIDIQPFEQCSFNNIHLELNDKHQICTYRKNKDSCSGDSGGPLLWRDPDTNRYTLIGSTSYGTNCAKYPAVNSDIYYFLPWIQRIISQSDPSMKTCAKE</sequence>
<dbReference type="SUPFAM" id="SSF50494">
    <property type="entry name" value="Trypsin-like serine proteases"/>
    <property type="match status" value="1"/>
</dbReference>
<feature type="domain" description="Peptidase S1" evidence="4">
    <location>
        <begin position="60"/>
        <end position="295"/>
    </location>
</feature>
<dbReference type="InterPro" id="IPR009003">
    <property type="entry name" value="Peptidase_S1_PA"/>
</dbReference>
<dbReference type="Gene3D" id="2.40.10.10">
    <property type="entry name" value="Trypsin-like serine proteases"/>
    <property type="match status" value="1"/>
</dbReference>
<proteinExistence type="evidence at transcript level"/>
<accession>A0A6B9L6J2</accession>
<dbReference type="CDD" id="cd00190">
    <property type="entry name" value="Tryp_SPc"/>
    <property type="match status" value="1"/>
</dbReference>
<dbReference type="PROSITE" id="PS00135">
    <property type="entry name" value="TRYPSIN_SER"/>
    <property type="match status" value="1"/>
</dbReference>
<reference evidence="5" key="1">
    <citation type="journal article" date="2019" name="Toxins">
        <title>Missiles of mass disruption: composition and glandular origin of venom used as a projectile defensive weapon by the assassin bug Platymeris rhadamanthus.</title>
        <authorList>
            <person name="Walker A.A."/>
            <person name="Robinson S.D."/>
            <person name="Undheim E.A.B."/>
            <person name="Jin J."/>
            <person name="Han X."/>
            <person name="Fry B.G."/>
            <person name="Vetter I."/>
            <person name="King G.F."/>
        </authorList>
    </citation>
    <scope>NUCLEOTIDE SEQUENCE</scope>
    <source>
        <tissue evidence="5">Venom glands</tissue>
    </source>
</reference>
<dbReference type="PANTHER" id="PTHR24252:SF7">
    <property type="entry name" value="HYALIN"/>
    <property type="match status" value="1"/>
</dbReference>
<dbReference type="GO" id="GO:0006508">
    <property type="term" value="P:proteolysis"/>
    <property type="evidence" value="ECO:0007669"/>
    <property type="project" value="UniProtKB-KW"/>
</dbReference>
<keyword evidence="1" id="KW-1015">Disulfide bond</keyword>
<protein>
    <submittedName>
        <fullName evidence="5">Venom S1 protease 39</fullName>
    </submittedName>
</protein>
<dbReference type="Pfam" id="PF00089">
    <property type="entry name" value="Trypsin"/>
    <property type="match status" value="1"/>
</dbReference>
<dbReference type="InterPro" id="IPR018114">
    <property type="entry name" value="TRYPSIN_HIS"/>
</dbReference>
<dbReference type="InterPro" id="IPR001254">
    <property type="entry name" value="Trypsin_dom"/>
</dbReference>
<keyword evidence="2" id="KW-0378">Hydrolase</keyword>
<keyword evidence="2 5" id="KW-0645">Protease</keyword>
<dbReference type="GO" id="GO:0004252">
    <property type="term" value="F:serine-type endopeptidase activity"/>
    <property type="evidence" value="ECO:0007669"/>
    <property type="project" value="InterPro"/>
</dbReference>
<feature type="signal peptide" evidence="3">
    <location>
        <begin position="1"/>
        <end position="19"/>
    </location>
</feature>
<organism evidence="5">
    <name type="scientific">Platymeris rhadamanthus</name>
    <name type="common">Red spot assassin bug</name>
    <dbReference type="NCBI Taxonomy" id="1134088"/>
    <lineage>
        <taxon>Eukaryota</taxon>
        <taxon>Metazoa</taxon>
        <taxon>Ecdysozoa</taxon>
        <taxon>Arthropoda</taxon>
        <taxon>Hexapoda</taxon>
        <taxon>Insecta</taxon>
        <taxon>Pterygota</taxon>
        <taxon>Neoptera</taxon>
        <taxon>Paraneoptera</taxon>
        <taxon>Hemiptera</taxon>
        <taxon>Heteroptera</taxon>
        <taxon>Panheteroptera</taxon>
        <taxon>Cimicomorpha</taxon>
        <taxon>Reduviidae</taxon>
        <taxon>Platymeris</taxon>
    </lineage>
</organism>
<dbReference type="InterPro" id="IPR001314">
    <property type="entry name" value="Peptidase_S1A"/>
</dbReference>
<dbReference type="InterPro" id="IPR033116">
    <property type="entry name" value="TRYPSIN_SER"/>
</dbReference>
<name>A0A6B9L6J2_PLARH</name>
<dbReference type="PANTHER" id="PTHR24252">
    <property type="entry name" value="ACROSIN-RELATED"/>
    <property type="match status" value="1"/>
</dbReference>
<keyword evidence="3" id="KW-0732">Signal</keyword>
<evidence type="ECO:0000256" key="2">
    <source>
        <dbReference type="RuleBase" id="RU363034"/>
    </source>
</evidence>
<evidence type="ECO:0000259" key="4">
    <source>
        <dbReference type="PROSITE" id="PS50240"/>
    </source>
</evidence>
<dbReference type="SMART" id="SM00020">
    <property type="entry name" value="Tryp_SPc"/>
    <property type="match status" value="1"/>
</dbReference>
<evidence type="ECO:0000256" key="1">
    <source>
        <dbReference type="ARBA" id="ARBA00023157"/>
    </source>
</evidence>
<dbReference type="InterPro" id="IPR043504">
    <property type="entry name" value="Peptidase_S1_PA_chymotrypsin"/>
</dbReference>
<feature type="chain" id="PRO_5025413762" evidence="3">
    <location>
        <begin position="20"/>
        <end position="307"/>
    </location>
</feature>
<dbReference type="EMBL" id="MN208389">
    <property type="protein sequence ID" value="QHB21578.1"/>
    <property type="molecule type" value="mRNA"/>
</dbReference>